<dbReference type="PROSITE" id="PS50850">
    <property type="entry name" value="MFS"/>
    <property type="match status" value="1"/>
</dbReference>
<keyword evidence="4 6" id="KW-0472">Membrane</keyword>
<dbReference type="GO" id="GO:0022857">
    <property type="term" value="F:transmembrane transporter activity"/>
    <property type="evidence" value="ECO:0007669"/>
    <property type="project" value="InterPro"/>
</dbReference>
<feature type="transmembrane region" description="Helical" evidence="6">
    <location>
        <begin position="227"/>
        <end position="245"/>
    </location>
</feature>
<feature type="transmembrane region" description="Helical" evidence="6">
    <location>
        <begin position="398"/>
        <end position="418"/>
    </location>
</feature>
<evidence type="ECO:0000256" key="5">
    <source>
        <dbReference type="SAM" id="MobiDB-lite"/>
    </source>
</evidence>
<feature type="transmembrane region" description="Helical" evidence="6">
    <location>
        <begin position="494"/>
        <end position="520"/>
    </location>
</feature>
<evidence type="ECO:0000256" key="1">
    <source>
        <dbReference type="ARBA" id="ARBA00004141"/>
    </source>
</evidence>
<dbReference type="Pfam" id="PF07690">
    <property type="entry name" value="MFS_1"/>
    <property type="match status" value="1"/>
</dbReference>
<protein>
    <submittedName>
        <fullName evidence="8">Multidrug resistance protein 3</fullName>
    </submittedName>
</protein>
<feature type="transmembrane region" description="Helical" evidence="6">
    <location>
        <begin position="300"/>
        <end position="323"/>
    </location>
</feature>
<evidence type="ECO:0000256" key="2">
    <source>
        <dbReference type="ARBA" id="ARBA00022692"/>
    </source>
</evidence>
<dbReference type="Gene3D" id="1.20.1720.10">
    <property type="entry name" value="Multidrug resistance protein D"/>
    <property type="match status" value="1"/>
</dbReference>
<feature type="region of interest" description="Disordered" evidence="5">
    <location>
        <begin position="529"/>
        <end position="584"/>
    </location>
</feature>
<comment type="subcellular location">
    <subcellularLocation>
        <location evidence="1">Membrane</location>
        <topology evidence="1">Multi-pass membrane protein</topology>
    </subcellularLocation>
</comment>
<dbReference type="PANTHER" id="PTHR23501">
    <property type="entry name" value="MAJOR FACILITATOR SUPERFAMILY"/>
    <property type="match status" value="1"/>
</dbReference>
<dbReference type="SUPFAM" id="SSF103473">
    <property type="entry name" value="MFS general substrate transporter"/>
    <property type="match status" value="1"/>
</dbReference>
<feature type="transmembrane region" description="Helical" evidence="6">
    <location>
        <begin position="188"/>
        <end position="207"/>
    </location>
</feature>
<sequence length="584" mass="62943">MAPSDRRDSMEDALREAVSTSGNDSARITPTRRYAMMAVLLCGLLFSVMDTTIVSTALITITTDLGDFQNVYWVVLSYVLAYIGFCLGIAKLADHFGRQIMVIASWTVFVAFSIGCGCSKTMTQLIIFRALQGVGGSGLYSLCQIIIAEIAAPGQNALVSILVGLTLAASFVLGPVLGGAFSRVDWRIIFFINVPVGVVLSVGLILFWPHGYGRSRHHWRELWRIDYLGNFLMIAACVLLVFSLQQAGSLTIQWNSATFIILFTLSAVAWIGFWCWQLAIKLFIPAMEPLFPIRLLANRVYIAALVTILLSGFSYVVLVITLPERFQIVNADSPIMAGVHILPLLGATAVGSIIGGAVSKKRNNTSYTLIVASSLQLTAVGLLTTFKAWGTSVKPEYGFQAIFGLGVGLSFSSATVLTKIQVSRDDHAVAQAAIAQVRVLGGAIGLAMCTIVFNHQIQELARWLRPEDLNKLHHAPLAALELPYNEVRMVKTSYAVAFAAELWIMLYVACGGFLASLFTFERAPIPLDSGEHGATPGGLPFSSDGRARKHPPSRGGSDTELDDFGSDRSAPGPSLPAAHPGVAL</sequence>
<keyword evidence="2 6" id="KW-0812">Transmembrane</keyword>
<feature type="transmembrane region" description="Helical" evidence="6">
    <location>
        <begin position="34"/>
        <end position="59"/>
    </location>
</feature>
<dbReference type="GO" id="GO:0005886">
    <property type="term" value="C:plasma membrane"/>
    <property type="evidence" value="ECO:0007669"/>
    <property type="project" value="TreeGrafter"/>
</dbReference>
<organism evidence="8 9">
    <name type="scientific">Pleurostoma richardsiae</name>
    <dbReference type="NCBI Taxonomy" id="41990"/>
    <lineage>
        <taxon>Eukaryota</taxon>
        <taxon>Fungi</taxon>
        <taxon>Dikarya</taxon>
        <taxon>Ascomycota</taxon>
        <taxon>Pezizomycotina</taxon>
        <taxon>Sordariomycetes</taxon>
        <taxon>Sordariomycetidae</taxon>
        <taxon>Calosphaeriales</taxon>
        <taxon>Pleurostomataceae</taxon>
        <taxon>Pleurostoma</taxon>
    </lineage>
</organism>
<feature type="transmembrane region" description="Helical" evidence="6">
    <location>
        <begin position="102"/>
        <end position="127"/>
    </location>
</feature>
<evidence type="ECO:0000259" key="7">
    <source>
        <dbReference type="PROSITE" id="PS50850"/>
    </source>
</evidence>
<dbReference type="Gene3D" id="1.20.1250.20">
    <property type="entry name" value="MFS general substrate transporter like domains"/>
    <property type="match status" value="1"/>
</dbReference>
<comment type="caution">
    <text evidence="8">The sequence shown here is derived from an EMBL/GenBank/DDBJ whole genome shotgun (WGS) entry which is preliminary data.</text>
</comment>
<dbReference type="InterPro" id="IPR036259">
    <property type="entry name" value="MFS_trans_sf"/>
</dbReference>
<keyword evidence="3 6" id="KW-1133">Transmembrane helix</keyword>
<feature type="transmembrane region" description="Helical" evidence="6">
    <location>
        <begin position="159"/>
        <end position="182"/>
    </location>
</feature>
<gene>
    <name evidence="8" type="ORF">NKR23_g1784</name>
</gene>
<evidence type="ECO:0000313" key="8">
    <source>
        <dbReference type="EMBL" id="KAJ9155205.1"/>
    </source>
</evidence>
<evidence type="ECO:0000313" key="9">
    <source>
        <dbReference type="Proteomes" id="UP001174694"/>
    </source>
</evidence>
<feature type="transmembrane region" description="Helical" evidence="6">
    <location>
        <begin position="439"/>
        <end position="457"/>
    </location>
</feature>
<accession>A0AA38S2S3</accession>
<dbReference type="Proteomes" id="UP001174694">
    <property type="component" value="Unassembled WGS sequence"/>
</dbReference>
<feature type="transmembrane region" description="Helical" evidence="6">
    <location>
        <begin position="257"/>
        <end position="279"/>
    </location>
</feature>
<evidence type="ECO:0000256" key="3">
    <source>
        <dbReference type="ARBA" id="ARBA00022989"/>
    </source>
</evidence>
<feature type="transmembrane region" description="Helical" evidence="6">
    <location>
        <begin position="367"/>
        <end position="386"/>
    </location>
</feature>
<proteinExistence type="predicted"/>
<evidence type="ECO:0000256" key="4">
    <source>
        <dbReference type="ARBA" id="ARBA00023136"/>
    </source>
</evidence>
<name>A0AA38S2S3_9PEZI</name>
<dbReference type="AlphaFoldDB" id="A0AA38S2S3"/>
<feature type="transmembrane region" description="Helical" evidence="6">
    <location>
        <begin position="335"/>
        <end position="355"/>
    </location>
</feature>
<evidence type="ECO:0000256" key="6">
    <source>
        <dbReference type="SAM" id="Phobius"/>
    </source>
</evidence>
<dbReference type="EMBL" id="JANBVO010000003">
    <property type="protein sequence ID" value="KAJ9155205.1"/>
    <property type="molecule type" value="Genomic_DNA"/>
</dbReference>
<dbReference type="InterPro" id="IPR011701">
    <property type="entry name" value="MFS"/>
</dbReference>
<dbReference type="PANTHER" id="PTHR23501:SF43">
    <property type="entry name" value="MULTIDRUG TRANSPORTER, PUTATIVE (AFU_ORTHOLOGUE AFUA_6G03040)-RELATED"/>
    <property type="match status" value="1"/>
</dbReference>
<feature type="domain" description="Major facilitator superfamily (MFS) profile" evidence="7">
    <location>
        <begin position="36"/>
        <end position="524"/>
    </location>
</feature>
<keyword evidence="9" id="KW-1185">Reference proteome</keyword>
<dbReference type="InterPro" id="IPR020846">
    <property type="entry name" value="MFS_dom"/>
</dbReference>
<feature type="transmembrane region" description="Helical" evidence="6">
    <location>
        <begin position="71"/>
        <end position="90"/>
    </location>
</feature>
<reference evidence="8" key="1">
    <citation type="submission" date="2022-07" db="EMBL/GenBank/DDBJ databases">
        <title>Fungi with potential for degradation of polypropylene.</title>
        <authorList>
            <person name="Gostincar C."/>
        </authorList>
    </citation>
    <scope>NUCLEOTIDE SEQUENCE</scope>
    <source>
        <strain evidence="8">EXF-13308</strain>
    </source>
</reference>